<gene>
    <name evidence="2" type="ORF">BO94DRAFT_551790</name>
</gene>
<sequence>MPVHNMDPYPRCHHERQRAEIITFRPCRTLQLAPSEIVLARVLGTIKELGFWRQGEMRKFALDVSSSSYSADCQTPYKVGQFPRGNDLLSTKSGFSKGKAEALLSILYSTVLLSENITALWYAGLVAATPTPEPSISYIDKYEGCDQAQVQRLEKAFNDVHTLTTTAESIDISKHPGLQEDEKYVKAMWKAIASPNFKITEQLIYLSNVFKETTKDSRNDLSSRHMHPPENRRPSRKPSDRKEYWCEADKHIKWYEVAAQHLLHEMTHLDAAGKQAGYPEVRQVLLLIECY</sequence>
<dbReference type="STRING" id="1450535.A0A317USK1"/>
<dbReference type="AlphaFoldDB" id="A0A317USK1"/>
<evidence type="ECO:0000313" key="3">
    <source>
        <dbReference type="Proteomes" id="UP000246702"/>
    </source>
</evidence>
<dbReference type="Proteomes" id="UP000246702">
    <property type="component" value="Unassembled WGS sequence"/>
</dbReference>
<dbReference type="EMBL" id="MSFK01000065">
    <property type="protein sequence ID" value="PWY64974.1"/>
    <property type="molecule type" value="Genomic_DNA"/>
</dbReference>
<protein>
    <submittedName>
        <fullName evidence="2">Uncharacterized protein</fullName>
    </submittedName>
</protein>
<feature type="region of interest" description="Disordered" evidence="1">
    <location>
        <begin position="216"/>
        <end position="241"/>
    </location>
</feature>
<evidence type="ECO:0000256" key="1">
    <source>
        <dbReference type="SAM" id="MobiDB-lite"/>
    </source>
</evidence>
<evidence type="ECO:0000313" key="2">
    <source>
        <dbReference type="EMBL" id="PWY64974.1"/>
    </source>
</evidence>
<dbReference type="RefSeq" id="XP_025461349.1">
    <property type="nucleotide sequence ID" value="XM_025613552.1"/>
</dbReference>
<reference evidence="2 3" key="1">
    <citation type="submission" date="2016-12" db="EMBL/GenBank/DDBJ databases">
        <title>The genomes of Aspergillus section Nigri reveals drivers in fungal speciation.</title>
        <authorList>
            <consortium name="DOE Joint Genome Institute"/>
            <person name="Vesth T.C."/>
            <person name="Nybo J."/>
            <person name="Theobald S."/>
            <person name="Brandl J."/>
            <person name="Frisvad J.C."/>
            <person name="Nielsen K.F."/>
            <person name="Lyhne E.K."/>
            <person name="Kogle M.E."/>
            <person name="Kuo A."/>
            <person name="Riley R."/>
            <person name="Clum A."/>
            <person name="Nolan M."/>
            <person name="Lipzen A."/>
            <person name="Salamov A."/>
            <person name="Henrissat B."/>
            <person name="Wiebenga A."/>
            <person name="De Vries R.P."/>
            <person name="Grigoriev I.V."/>
            <person name="Mortensen U.H."/>
            <person name="Andersen M.R."/>
            <person name="Baker S.E."/>
        </authorList>
    </citation>
    <scope>NUCLEOTIDE SEQUENCE [LARGE SCALE GENOMIC DNA]</scope>
    <source>
        <strain evidence="2 3">CBS 115572</strain>
    </source>
</reference>
<name>A0A317USK1_9EURO</name>
<organism evidence="2 3">
    <name type="scientific">Aspergillus sclerotioniger CBS 115572</name>
    <dbReference type="NCBI Taxonomy" id="1450535"/>
    <lineage>
        <taxon>Eukaryota</taxon>
        <taxon>Fungi</taxon>
        <taxon>Dikarya</taxon>
        <taxon>Ascomycota</taxon>
        <taxon>Pezizomycotina</taxon>
        <taxon>Eurotiomycetes</taxon>
        <taxon>Eurotiomycetidae</taxon>
        <taxon>Eurotiales</taxon>
        <taxon>Aspergillaceae</taxon>
        <taxon>Aspergillus</taxon>
        <taxon>Aspergillus subgen. Circumdati</taxon>
    </lineage>
</organism>
<proteinExistence type="predicted"/>
<accession>A0A317USK1</accession>
<comment type="caution">
    <text evidence="2">The sequence shown here is derived from an EMBL/GenBank/DDBJ whole genome shotgun (WGS) entry which is preliminary data.</text>
</comment>
<keyword evidence="3" id="KW-1185">Reference proteome</keyword>
<dbReference type="OrthoDB" id="5381562at2759"/>
<dbReference type="GeneID" id="37115695"/>